<dbReference type="GO" id="GO:0006261">
    <property type="term" value="P:DNA-templated DNA replication"/>
    <property type="evidence" value="ECO:0007669"/>
    <property type="project" value="TreeGrafter"/>
</dbReference>
<evidence type="ECO:0000256" key="3">
    <source>
        <dbReference type="ARBA" id="ARBA00022705"/>
    </source>
</evidence>
<evidence type="ECO:0000256" key="1">
    <source>
        <dbReference type="ARBA" id="ARBA00022679"/>
    </source>
</evidence>
<dbReference type="PANTHER" id="PTHR34388">
    <property type="entry name" value="DNA POLYMERASE III SUBUNIT DELTA"/>
    <property type="match status" value="1"/>
</dbReference>
<dbReference type="Gene3D" id="3.40.50.300">
    <property type="entry name" value="P-loop containing nucleotide triphosphate hydrolases"/>
    <property type="match status" value="1"/>
</dbReference>
<keyword evidence="3" id="KW-0235">DNA replication</keyword>
<keyword evidence="2" id="KW-0548">Nucleotidyltransferase</keyword>
<dbReference type="SUPFAM" id="SSF52540">
    <property type="entry name" value="P-loop containing nucleoside triphosphate hydrolases"/>
    <property type="match status" value="1"/>
</dbReference>
<dbReference type="EMBL" id="MHJL01000015">
    <property type="protein sequence ID" value="OGY67836.1"/>
    <property type="molecule type" value="Genomic_DNA"/>
</dbReference>
<evidence type="ECO:0000313" key="5">
    <source>
        <dbReference type="EMBL" id="OGY67836.1"/>
    </source>
</evidence>
<comment type="caution">
    <text evidence="5">The sequence shown here is derived from an EMBL/GenBank/DDBJ whole genome shotgun (WGS) entry which is preliminary data.</text>
</comment>
<protein>
    <submittedName>
        <fullName evidence="5">Uncharacterized protein</fullName>
    </submittedName>
</protein>
<name>A0A1G1ZUM9_9BACT</name>
<dbReference type="Gene3D" id="1.10.8.60">
    <property type="match status" value="1"/>
</dbReference>
<dbReference type="InterPro" id="IPR027417">
    <property type="entry name" value="P-loop_NTPase"/>
</dbReference>
<organism evidence="5 6">
    <name type="scientific">Candidatus Harrisonbacteria bacterium RIFCSPLOWO2_02_FULL_41_13b</name>
    <dbReference type="NCBI Taxonomy" id="1798409"/>
    <lineage>
        <taxon>Bacteria</taxon>
        <taxon>Candidatus Harrisoniibacteriota</taxon>
    </lineage>
</organism>
<dbReference type="PANTHER" id="PTHR34388:SF1">
    <property type="entry name" value="DNA POLYMERASE III SUBUNIT DELTA"/>
    <property type="match status" value="1"/>
</dbReference>
<gene>
    <name evidence="5" type="ORF">A3I24_01530</name>
</gene>
<keyword evidence="1" id="KW-0808">Transferase</keyword>
<sequence length="253" mass="28330">MLIYLYGPDSYRLQEKLRSIMEEYKKKHSGLTIEYFDFATGDEVWEKFKEFIGSQSLFGGSRLAITSNCANEKEKAEFLKNFSDHKTASLIIIAEKPLGKDFSFLLKKPVLSQGFELLNGAQTVSFIKKEAEKRKLKLLPETINALIQANGSDLWGIIREIEKIVLGGEVGQTVTVPDFFAMISKLSGRAPFSLKISALTWLLETDDAAKVFNMVSAFTKVTADKVKMADYDVAIKSGKLEYEEALLDLVISS</sequence>
<dbReference type="GO" id="GO:0003887">
    <property type="term" value="F:DNA-directed DNA polymerase activity"/>
    <property type="evidence" value="ECO:0007669"/>
    <property type="project" value="UniProtKB-KW"/>
</dbReference>
<accession>A0A1G1ZUM9</accession>
<keyword evidence="4" id="KW-0239">DNA-directed DNA polymerase</keyword>
<reference evidence="5 6" key="1">
    <citation type="journal article" date="2016" name="Nat. Commun.">
        <title>Thousands of microbial genomes shed light on interconnected biogeochemical processes in an aquifer system.</title>
        <authorList>
            <person name="Anantharaman K."/>
            <person name="Brown C.T."/>
            <person name="Hug L.A."/>
            <person name="Sharon I."/>
            <person name="Castelle C.J."/>
            <person name="Probst A.J."/>
            <person name="Thomas B.C."/>
            <person name="Singh A."/>
            <person name="Wilkins M.J."/>
            <person name="Karaoz U."/>
            <person name="Brodie E.L."/>
            <person name="Williams K.H."/>
            <person name="Hubbard S.S."/>
            <person name="Banfield J.F."/>
        </authorList>
    </citation>
    <scope>NUCLEOTIDE SEQUENCE [LARGE SCALE GENOMIC DNA]</scope>
</reference>
<dbReference type="GO" id="GO:0003677">
    <property type="term" value="F:DNA binding"/>
    <property type="evidence" value="ECO:0007669"/>
    <property type="project" value="InterPro"/>
</dbReference>
<dbReference type="InterPro" id="IPR005790">
    <property type="entry name" value="DNA_polIII_delta"/>
</dbReference>
<proteinExistence type="predicted"/>
<dbReference type="Proteomes" id="UP000177690">
    <property type="component" value="Unassembled WGS sequence"/>
</dbReference>
<evidence type="ECO:0000256" key="2">
    <source>
        <dbReference type="ARBA" id="ARBA00022695"/>
    </source>
</evidence>
<dbReference type="AlphaFoldDB" id="A0A1G1ZUM9"/>
<evidence type="ECO:0000256" key="4">
    <source>
        <dbReference type="ARBA" id="ARBA00022932"/>
    </source>
</evidence>
<evidence type="ECO:0000313" key="6">
    <source>
        <dbReference type="Proteomes" id="UP000177690"/>
    </source>
</evidence>
<dbReference type="GO" id="GO:0009360">
    <property type="term" value="C:DNA polymerase III complex"/>
    <property type="evidence" value="ECO:0007669"/>
    <property type="project" value="TreeGrafter"/>
</dbReference>